<evidence type="ECO:0000313" key="2">
    <source>
        <dbReference type="Proteomes" id="UP000515153"/>
    </source>
</evidence>
<evidence type="ECO:0000313" key="3">
    <source>
        <dbReference type="RefSeq" id="XP_030987687.1"/>
    </source>
</evidence>
<reference evidence="3" key="3">
    <citation type="submission" date="2025-08" db="UniProtKB">
        <authorList>
            <consortium name="RefSeq"/>
        </authorList>
    </citation>
    <scope>IDENTIFICATION</scope>
    <source>
        <strain evidence="3">NI907</strain>
    </source>
</reference>
<gene>
    <name evidence="3" type="ORF">PgNI_01914</name>
</gene>
<dbReference type="AlphaFoldDB" id="A0A6P8BKS3"/>
<dbReference type="GeneID" id="41956897"/>
<feature type="region of interest" description="Disordered" evidence="1">
    <location>
        <begin position="15"/>
        <end position="37"/>
    </location>
</feature>
<accession>A0A6P8BKS3</accession>
<proteinExistence type="predicted"/>
<reference evidence="3" key="1">
    <citation type="journal article" date="2019" name="Mol. Biol. Evol.">
        <title>Blast fungal genomes show frequent chromosomal changes, gene gains and losses, and effector gene turnover.</title>
        <authorList>
            <person name="Gomez Luciano L.B."/>
            <person name="Jason Tsai I."/>
            <person name="Chuma I."/>
            <person name="Tosa Y."/>
            <person name="Chen Y.H."/>
            <person name="Li J.Y."/>
            <person name="Li M.Y."/>
            <person name="Jade Lu M.Y."/>
            <person name="Nakayashiki H."/>
            <person name="Li W.H."/>
        </authorList>
    </citation>
    <scope>NUCLEOTIDE SEQUENCE</scope>
    <source>
        <strain evidence="3">NI907</strain>
    </source>
</reference>
<organism evidence="2 3">
    <name type="scientific">Pyricularia grisea</name>
    <name type="common">Crabgrass-specific blast fungus</name>
    <name type="synonym">Magnaporthe grisea</name>
    <dbReference type="NCBI Taxonomy" id="148305"/>
    <lineage>
        <taxon>Eukaryota</taxon>
        <taxon>Fungi</taxon>
        <taxon>Dikarya</taxon>
        <taxon>Ascomycota</taxon>
        <taxon>Pezizomycotina</taxon>
        <taxon>Sordariomycetes</taxon>
        <taxon>Sordariomycetidae</taxon>
        <taxon>Magnaporthales</taxon>
        <taxon>Pyriculariaceae</taxon>
        <taxon>Pyricularia</taxon>
    </lineage>
</organism>
<reference evidence="3" key="2">
    <citation type="submission" date="2019-10" db="EMBL/GenBank/DDBJ databases">
        <authorList>
            <consortium name="NCBI Genome Project"/>
        </authorList>
    </citation>
    <scope>NUCLEOTIDE SEQUENCE</scope>
    <source>
        <strain evidence="3">NI907</strain>
    </source>
</reference>
<dbReference type="KEGG" id="pgri:PgNI_01914"/>
<protein>
    <submittedName>
        <fullName evidence="3">Uncharacterized protein</fullName>
    </submittedName>
</protein>
<keyword evidence="2" id="KW-1185">Reference proteome</keyword>
<evidence type="ECO:0000256" key="1">
    <source>
        <dbReference type="SAM" id="MobiDB-lite"/>
    </source>
</evidence>
<dbReference type="RefSeq" id="XP_030987687.1">
    <property type="nucleotide sequence ID" value="XM_031121985.1"/>
</dbReference>
<sequence length="120" mass="13659">MKKWSLGRASDEINRLIPSKEKTGIQSRDLKQDSESEHLKMDEATVKNPTLVERITAKIRSYTSHRLFVSAEERGRRSLKVGSSHLQVRQSRGTIHALLTPLSKTTSTCLKQVHRIPKNI</sequence>
<name>A0A6P8BKS3_PYRGI</name>
<dbReference type="Proteomes" id="UP000515153">
    <property type="component" value="Unplaced"/>
</dbReference>